<evidence type="ECO:0000313" key="3">
    <source>
        <dbReference type="EMBL" id="KAH7047630.1"/>
    </source>
</evidence>
<dbReference type="Pfam" id="PF15463">
    <property type="entry name" value="ECM11"/>
    <property type="match status" value="1"/>
</dbReference>
<feature type="compositionally biased region" description="Polar residues" evidence="1">
    <location>
        <begin position="277"/>
        <end position="290"/>
    </location>
</feature>
<organism evidence="3 4">
    <name type="scientific">Macrophomina phaseolina</name>
    <dbReference type="NCBI Taxonomy" id="35725"/>
    <lineage>
        <taxon>Eukaryota</taxon>
        <taxon>Fungi</taxon>
        <taxon>Dikarya</taxon>
        <taxon>Ascomycota</taxon>
        <taxon>Pezizomycotina</taxon>
        <taxon>Dothideomycetes</taxon>
        <taxon>Dothideomycetes incertae sedis</taxon>
        <taxon>Botryosphaeriales</taxon>
        <taxon>Botryosphaeriaceae</taxon>
        <taxon>Macrophomina</taxon>
    </lineage>
</organism>
<accession>A0ABQ8G896</accession>
<dbReference type="EMBL" id="JAGTJR010000016">
    <property type="protein sequence ID" value="KAH7047630.1"/>
    <property type="molecule type" value="Genomic_DNA"/>
</dbReference>
<evidence type="ECO:0000313" key="4">
    <source>
        <dbReference type="Proteomes" id="UP000774617"/>
    </source>
</evidence>
<dbReference type="InterPro" id="IPR053029">
    <property type="entry name" value="RNA_pol_I-specific_init_factor"/>
</dbReference>
<feature type="compositionally biased region" description="Basic and acidic residues" evidence="1">
    <location>
        <begin position="364"/>
        <end position="373"/>
    </location>
</feature>
<sequence>MQKFVIHRNDSQRTGSAVPNRSKPHGTLTTEERYRRAASARVTIPDADVHGSQYDSDGESARQYMARSPEPAAVRGQNVKLALTQKHRNDGFDTDPENADVTTTTNFSNVDGQASTYVQGDYHTNEDHDTFNGDESQFAEDEESAGDRTPPHVPQRNNLEDDDMTILSQAMRQAGYDPFAASQSYPPTSHPDEEEDEEGELKGNYKNGGPELLHPETPNIRTYAQWPESQEIPPSYMSQDPYNRLRQVAPRPERTRSDTKLPLRNGADETEPVRPQTAISMHSIQYQQQDRIARPATAQRRPISQTPRHSPTPSNAKTVNECNLLGVSAQQYPMTPSEASTEMPLDYSQDELFRKSYTELHKEPFDFEPRNDPTKQPLAHLNNKSLDERMDAAFKELRPEDQATFFATLDIDEWEQAGEWFLDEFGELAKRFKAARRKKREAARKFEDEIRKRNDAVSRKRQCVEDHIVEMKAKGSSLLPQTPSRKARMSRAATPR</sequence>
<reference evidence="3 4" key="1">
    <citation type="journal article" date="2021" name="Nat. Commun.">
        <title>Genetic determinants of endophytism in the Arabidopsis root mycobiome.</title>
        <authorList>
            <person name="Mesny F."/>
            <person name="Miyauchi S."/>
            <person name="Thiergart T."/>
            <person name="Pickel B."/>
            <person name="Atanasova L."/>
            <person name="Karlsson M."/>
            <person name="Huettel B."/>
            <person name="Barry K.W."/>
            <person name="Haridas S."/>
            <person name="Chen C."/>
            <person name="Bauer D."/>
            <person name="Andreopoulos W."/>
            <person name="Pangilinan J."/>
            <person name="LaButti K."/>
            <person name="Riley R."/>
            <person name="Lipzen A."/>
            <person name="Clum A."/>
            <person name="Drula E."/>
            <person name="Henrissat B."/>
            <person name="Kohler A."/>
            <person name="Grigoriev I.V."/>
            <person name="Martin F.M."/>
            <person name="Hacquard S."/>
        </authorList>
    </citation>
    <scope>NUCLEOTIDE SEQUENCE [LARGE SCALE GENOMIC DNA]</scope>
    <source>
        <strain evidence="3 4">MPI-SDFR-AT-0080</strain>
    </source>
</reference>
<feature type="compositionally biased region" description="Polar residues" evidence="1">
    <location>
        <begin position="100"/>
        <end position="118"/>
    </location>
</feature>
<dbReference type="InterPro" id="IPR029178">
    <property type="entry name" value="Ecm11_C"/>
</dbReference>
<dbReference type="PANTHER" id="PTHR28244">
    <property type="entry name" value="RNA POLYMERASE I-SPECIFIC TRANSCRIPTION INITIATION FACTOR RRN11"/>
    <property type="match status" value="1"/>
</dbReference>
<feature type="region of interest" description="Disordered" evidence="1">
    <location>
        <begin position="474"/>
        <end position="496"/>
    </location>
</feature>
<proteinExistence type="predicted"/>
<evidence type="ECO:0000259" key="2">
    <source>
        <dbReference type="Pfam" id="PF15463"/>
    </source>
</evidence>
<feature type="region of interest" description="Disordered" evidence="1">
    <location>
        <begin position="1"/>
        <end position="319"/>
    </location>
</feature>
<dbReference type="Proteomes" id="UP000774617">
    <property type="component" value="Unassembled WGS sequence"/>
</dbReference>
<feature type="region of interest" description="Disordered" evidence="1">
    <location>
        <begin position="364"/>
        <end position="383"/>
    </location>
</feature>
<gene>
    <name evidence="3" type="ORF">B0J12DRAFT_667639</name>
</gene>
<keyword evidence="4" id="KW-1185">Reference proteome</keyword>
<feature type="compositionally biased region" description="Basic and acidic residues" evidence="1">
    <location>
        <begin position="251"/>
        <end position="261"/>
    </location>
</feature>
<dbReference type="PANTHER" id="PTHR28244:SF3">
    <property type="entry name" value="EXTRACELLULAR MUTANT PROTEIN 11 C-TERMINAL DOMAIN-CONTAINING PROTEIN"/>
    <property type="match status" value="1"/>
</dbReference>
<feature type="compositionally biased region" description="Polar residues" evidence="1">
    <location>
        <begin position="302"/>
        <end position="319"/>
    </location>
</feature>
<evidence type="ECO:0000256" key="1">
    <source>
        <dbReference type="SAM" id="MobiDB-lite"/>
    </source>
</evidence>
<comment type="caution">
    <text evidence="3">The sequence shown here is derived from an EMBL/GenBank/DDBJ whole genome shotgun (WGS) entry which is preliminary data.</text>
</comment>
<feature type="domain" description="Extracellular mutant protein 11 C-terminal" evidence="2">
    <location>
        <begin position="346"/>
        <end position="479"/>
    </location>
</feature>
<protein>
    <submittedName>
        <fullName evidence="3">Extracellular mutant protein 11-domain-containing protein</fullName>
    </submittedName>
</protein>
<name>A0ABQ8G896_9PEZI</name>